<evidence type="ECO:0000313" key="1">
    <source>
        <dbReference type="EMBL" id="PIZ88054.1"/>
    </source>
</evidence>
<sequence length="76" mass="8546">MSTYNLTTSRRIVETIFGPAQVTDRICKVQMILYQIDKGIMWTARHTVVSPKGELPAETLARVFASYSGKGTLRQL</sequence>
<name>A0A2M7UVP4_9BACT</name>
<reference evidence="2" key="1">
    <citation type="submission" date="2017-09" db="EMBL/GenBank/DDBJ databases">
        <title>Depth-based differentiation of microbial function through sediment-hosted aquifers and enrichment of novel symbionts in the deep terrestrial subsurface.</title>
        <authorList>
            <person name="Probst A.J."/>
            <person name="Ladd B."/>
            <person name="Jarett J.K."/>
            <person name="Geller-Mcgrath D.E."/>
            <person name="Sieber C.M.K."/>
            <person name="Emerson J.B."/>
            <person name="Anantharaman K."/>
            <person name="Thomas B.C."/>
            <person name="Malmstrom R."/>
            <person name="Stieglmeier M."/>
            <person name="Klingl A."/>
            <person name="Woyke T."/>
            <person name="Ryan C.M."/>
            <person name="Banfield J.F."/>
        </authorList>
    </citation>
    <scope>NUCLEOTIDE SEQUENCE [LARGE SCALE GENOMIC DNA]</scope>
</reference>
<comment type="caution">
    <text evidence="1">The sequence shown here is derived from an EMBL/GenBank/DDBJ whole genome shotgun (WGS) entry which is preliminary data.</text>
</comment>
<proteinExistence type="predicted"/>
<gene>
    <name evidence="1" type="ORF">COX91_02230</name>
</gene>
<dbReference type="AlphaFoldDB" id="A0A2M7UVP4"/>
<evidence type="ECO:0000313" key="2">
    <source>
        <dbReference type="Proteomes" id="UP000230081"/>
    </source>
</evidence>
<accession>A0A2M7UVP4</accession>
<protein>
    <submittedName>
        <fullName evidence="1">Uncharacterized protein</fullName>
    </submittedName>
</protein>
<dbReference type="EMBL" id="PFPA01000053">
    <property type="protein sequence ID" value="PIZ88054.1"/>
    <property type="molecule type" value="Genomic_DNA"/>
</dbReference>
<organism evidence="1 2">
    <name type="scientific">Candidatus Nealsonbacteria bacterium CG_4_10_14_0_2_um_filter_39_15</name>
    <dbReference type="NCBI Taxonomy" id="1974681"/>
    <lineage>
        <taxon>Bacteria</taxon>
        <taxon>Candidatus Nealsoniibacteriota</taxon>
    </lineage>
</organism>
<dbReference type="Proteomes" id="UP000230081">
    <property type="component" value="Unassembled WGS sequence"/>
</dbReference>